<gene>
    <name evidence="2" type="ORF">B0I32_104417</name>
</gene>
<organism evidence="2 3">
    <name type="scientific">Nonomuraea fuscirosea</name>
    <dbReference type="NCBI Taxonomy" id="1291556"/>
    <lineage>
        <taxon>Bacteria</taxon>
        <taxon>Bacillati</taxon>
        <taxon>Actinomycetota</taxon>
        <taxon>Actinomycetes</taxon>
        <taxon>Streptosporangiales</taxon>
        <taxon>Streptosporangiaceae</taxon>
        <taxon>Nonomuraea</taxon>
    </lineage>
</organism>
<evidence type="ECO:0000313" key="2">
    <source>
        <dbReference type="EMBL" id="PRX67660.1"/>
    </source>
</evidence>
<comment type="caution">
    <text evidence="2">The sequence shown here is derived from an EMBL/GenBank/DDBJ whole genome shotgun (WGS) entry which is preliminary data.</text>
</comment>
<protein>
    <submittedName>
        <fullName evidence="2">Uncharacterized protein</fullName>
    </submittedName>
</protein>
<accession>A0A2T0N5M2</accession>
<feature type="signal peptide" evidence="1">
    <location>
        <begin position="1"/>
        <end position="27"/>
    </location>
</feature>
<evidence type="ECO:0000256" key="1">
    <source>
        <dbReference type="SAM" id="SignalP"/>
    </source>
</evidence>
<keyword evidence="3" id="KW-1185">Reference proteome</keyword>
<reference evidence="2 3" key="1">
    <citation type="submission" date="2018-03" db="EMBL/GenBank/DDBJ databases">
        <title>Genomic Encyclopedia of Type Strains, Phase III (KMG-III): the genomes of soil and plant-associated and newly described type strains.</title>
        <authorList>
            <person name="Whitman W."/>
        </authorList>
    </citation>
    <scope>NUCLEOTIDE SEQUENCE [LARGE SCALE GENOMIC DNA]</scope>
    <source>
        <strain evidence="2 3">CGMCC 4.7104</strain>
    </source>
</reference>
<dbReference type="AlphaFoldDB" id="A0A2T0N5M2"/>
<dbReference type="EMBL" id="PVNG01000004">
    <property type="protein sequence ID" value="PRX67660.1"/>
    <property type="molecule type" value="Genomic_DNA"/>
</dbReference>
<sequence>MNSLTTSAVTLAAGITMILSTATPAWAGQNVSARLVEGSPRPLVYGAFHHQGAVERLQLVLDCSRQNGFFGHIQGYLEVRDGARKSRYHLARKGQPHRWCGERWIRRDFREGQSVGIQVCWYQRGRDRCTGWRWGIA</sequence>
<proteinExistence type="predicted"/>
<name>A0A2T0N5M2_9ACTN</name>
<evidence type="ECO:0000313" key="3">
    <source>
        <dbReference type="Proteomes" id="UP000238312"/>
    </source>
</evidence>
<feature type="chain" id="PRO_5015783493" evidence="1">
    <location>
        <begin position="28"/>
        <end position="137"/>
    </location>
</feature>
<keyword evidence="1" id="KW-0732">Signal</keyword>
<dbReference type="Proteomes" id="UP000238312">
    <property type="component" value="Unassembled WGS sequence"/>
</dbReference>